<evidence type="ECO:0000313" key="2">
    <source>
        <dbReference type="Proteomes" id="UP000016935"/>
    </source>
</evidence>
<evidence type="ECO:0000313" key="1">
    <source>
        <dbReference type="EMBL" id="EOA87409.1"/>
    </source>
</evidence>
<reference evidence="1 2" key="2">
    <citation type="journal article" date="2013" name="PLoS Genet.">
        <title>Comparative genome structure, secondary metabolite, and effector coding capacity across Cochliobolus pathogens.</title>
        <authorList>
            <person name="Condon B.J."/>
            <person name="Leng Y."/>
            <person name="Wu D."/>
            <person name="Bushley K.E."/>
            <person name="Ohm R.A."/>
            <person name="Otillar R."/>
            <person name="Martin J."/>
            <person name="Schackwitz W."/>
            <person name="Grimwood J."/>
            <person name="MohdZainudin N."/>
            <person name="Xue C."/>
            <person name="Wang R."/>
            <person name="Manning V.A."/>
            <person name="Dhillon B."/>
            <person name="Tu Z.J."/>
            <person name="Steffenson B.J."/>
            <person name="Salamov A."/>
            <person name="Sun H."/>
            <person name="Lowry S."/>
            <person name="LaButti K."/>
            <person name="Han J."/>
            <person name="Copeland A."/>
            <person name="Lindquist E."/>
            <person name="Barry K."/>
            <person name="Schmutz J."/>
            <person name="Baker S.E."/>
            <person name="Ciuffetti L.M."/>
            <person name="Grigoriev I.V."/>
            <person name="Zhong S."/>
            <person name="Turgeon B.G."/>
        </authorList>
    </citation>
    <scope>NUCLEOTIDE SEQUENCE [LARGE SCALE GENOMIC DNA]</scope>
    <source>
        <strain evidence="2">28A</strain>
    </source>
</reference>
<proteinExistence type="predicted"/>
<dbReference type="EMBL" id="KB908592">
    <property type="protein sequence ID" value="EOA87409.1"/>
    <property type="molecule type" value="Genomic_DNA"/>
</dbReference>
<keyword evidence="2" id="KW-1185">Reference proteome</keyword>
<dbReference type="HOGENOM" id="CLU_116405_0_0_1"/>
<dbReference type="Proteomes" id="UP000016935">
    <property type="component" value="Unassembled WGS sequence"/>
</dbReference>
<dbReference type="OrthoDB" id="3682974at2759"/>
<sequence>MPPVDYALGHAPQHQYPPTSHIPSMAPHAPCIEPYIPQIYPEPLTRINRHMVFDRVFLLLRDNLSEWWHQNPAALFHVTERIIDSIIRRGQAGAFGPTGLSSLTQIFLCIGHEGIYHYMCLAAHSGFHSIHVLLKGDLCAMEHRDPIFSPDLMSLCKLGFNQAAARLYADIYATRKHRK</sequence>
<organism evidence="1 2">
    <name type="scientific">Exserohilum turcicum (strain 28A)</name>
    <name type="common">Northern leaf blight fungus</name>
    <name type="synonym">Setosphaeria turcica</name>
    <dbReference type="NCBI Taxonomy" id="671987"/>
    <lineage>
        <taxon>Eukaryota</taxon>
        <taxon>Fungi</taxon>
        <taxon>Dikarya</taxon>
        <taxon>Ascomycota</taxon>
        <taxon>Pezizomycotina</taxon>
        <taxon>Dothideomycetes</taxon>
        <taxon>Pleosporomycetidae</taxon>
        <taxon>Pleosporales</taxon>
        <taxon>Pleosporineae</taxon>
        <taxon>Pleosporaceae</taxon>
        <taxon>Exserohilum</taxon>
    </lineage>
</organism>
<dbReference type="AlphaFoldDB" id="R0KDG0"/>
<accession>R0KDG0</accession>
<reference evidence="1 2" key="1">
    <citation type="journal article" date="2012" name="PLoS Pathog.">
        <title>Diverse lifestyles and strategies of plant pathogenesis encoded in the genomes of eighteen Dothideomycetes fungi.</title>
        <authorList>
            <person name="Ohm R.A."/>
            <person name="Feau N."/>
            <person name="Henrissat B."/>
            <person name="Schoch C.L."/>
            <person name="Horwitz B.A."/>
            <person name="Barry K.W."/>
            <person name="Condon B.J."/>
            <person name="Copeland A.C."/>
            <person name="Dhillon B."/>
            <person name="Glaser F."/>
            <person name="Hesse C.N."/>
            <person name="Kosti I."/>
            <person name="LaButti K."/>
            <person name="Lindquist E.A."/>
            <person name="Lucas S."/>
            <person name="Salamov A.A."/>
            <person name="Bradshaw R.E."/>
            <person name="Ciuffetti L."/>
            <person name="Hamelin R.C."/>
            <person name="Kema G.H.J."/>
            <person name="Lawrence C."/>
            <person name="Scott J.A."/>
            <person name="Spatafora J.W."/>
            <person name="Turgeon B.G."/>
            <person name="de Wit P.J.G.M."/>
            <person name="Zhong S."/>
            <person name="Goodwin S.B."/>
            <person name="Grigoriev I.V."/>
        </authorList>
    </citation>
    <scope>NUCLEOTIDE SEQUENCE [LARGE SCALE GENOMIC DNA]</scope>
    <source>
        <strain evidence="2">28A</strain>
    </source>
</reference>
<dbReference type="GeneID" id="19405652"/>
<name>R0KDG0_EXST2</name>
<protein>
    <submittedName>
        <fullName evidence="1">Uncharacterized protein</fullName>
    </submittedName>
</protein>
<dbReference type="RefSeq" id="XP_008025820.1">
    <property type="nucleotide sequence ID" value="XM_008027629.1"/>
</dbReference>
<gene>
    <name evidence="1" type="ORF">SETTUDRAFT_87470</name>
</gene>